<evidence type="ECO:0000313" key="2">
    <source>
        <dbReference type="Proteomes" id="UP000249453"/>
    </source>
</evidence>
<organism evidence="1 2">
    <name type="scientific">Falsochrobactrum ovis</name>
    <dbReference type="NCBI Taxonomy" id="1293442"/>
    <lineage>
        <taxon>Bacteria</taxon>
        <taxon>Pseudomonadati</taxon>
        <taxon>Pseudomonadota</taxon>
        <taxon>Alphaproteobacteria</taxon>
        <taxon>Hyphomicrobiales</taxon>
        <taxon>Brucellaceae</taxon>
        <taxon>Falsochrobactrum</taxon>
    </lineage>
</organism>
<sequence length="47" mass="4948">MATIQPLEAAELNCSLVKGFKFGAFPPAEIYLNGMGSQTAIAIGKTF</sequence>
<gene>
    <name evidence="1" type="ORF">C7374_105104</name>
</gene>
<dbReference type="AlphaFoldDB" id="A0A364JVB6"/>
<proteinExistence type="predicted"/>
<reference evidence="1 2" key="1">
    <citation type="submission" date="2018-06" db="EMBL/GenBank/DDBJ databases">
        <title>Genomic Encyclopedia of Type Strains, Phase IV (KMG-IV): sequencing the most valuable type-strain genomes for metagenomic binning, comparative biology and taxonomic classification.</title>
        <authorList>
            <person name="Goeker M."/>
        </authorList>
    </citation>
    <scope>NUCLEOTIDE SEQUENCE [LARGE SCALE GENOMIC DNA]</scope>
    <source>
        <strain evidence="1 2">DSM 26720</strain>
    </source>
</reference>
<dbReference type="Proteomes" id="UP000249453">
    <property type="component" value="Unassembled WGS sequence"/>
</dbReference>
<accession>A0A364JVB6</accession>
<name>A0A364JVB6_9HYPH</name>
<dbReference type="EMBL" id="QLMK01000005">
    <property type="protein sequence ID" value="RAK29054.1"/>
    <property type="molecule type" value="Genomic_DNA"/>
</dbReference>
<protein>
    <submittedName>
        <fullName evidence="1">Uncharacterized protein</fullName>
    </submittedName>
</protein>
<evidence type="ECO:0000313" key="1">
    <source>
        <dbReference type="EMBL" id="RAK29054.1"/>
    </source>
</evidence>
<keyword evidence="2" id="KW-1185">Reference proteome</keyword>
<comment type="caution">
    <text evidence="1">The sequence shown here is derived from an EMBL/GenBank/DDBJ whole genome shotgun (WGS) entry which is preliminary data.</text>
</comment>